<organism evidence="7">
    <name type="scientific">marine metagenome</name>
    <dbReference type="NCBI Taxonomy" id="408172"/>
    <lineage>
        <taxon>unclassified sequences</taxon>
        <taxon>metagenomes</taxon>
        <taxon>ecological metagenomes</taxon>
    </lineage>
</organism>
<evidence type="ECO:0008006" key="8">
    <source>
        <dbReference type="Google" id="ProtNLM"/>
    </source>
</evidence>
<dbReference type="InterPro" id="IPR010023">
    <property type="entry name" value="KdsC_fam"/>
</dbReference>
<dbReference type="InterPro" id="IPR036412">
    <property type="entry name" value="HAD-like_sf"/>
</dbReference>
<dbReference type="InterPro" id="IPR050793">
    <property type="entry name" value="CMP-NeuNAc_synthase"/>
</dbReference>
<dbReference type="GO" id="GO:0016788">
    <property type="term" value="F:hydrolase activity, acting on ester bonds"/>
    <property type="evidence" value="ECO:0007669"/>
    <property type="project" value="InterPro"/>
</dbReference>
<accession>A0A381T4X5</accession>
<dbReference type="GO" id="GO:0008781">
    <property type="term" value="F:N-acylneuraminate cytidylyltransferase activity"/>
    <property type="evidence" value="ECO:0007669"/>
    <property type="project" value="TreeGrafter"/>
</dbReference>
<comment type="cofactor">
    <cofactor evidence="1">
        <name>Mg(2+)</name>
        <dbReference type="ChEBI" id="CHEBI:18420"/>
    </cofactor>
</comment>
<dbReference type="CDD" id="cd01630">
    <property type="entry name" value="HAD_KDO-like"/>
    <property type="match status" value="1"/>
</dbReference>
<keyword evidence="5" id="KW-0378">Hydrolase</keyword>
<dbReference type="PANTHER" id="PTHR21485:SF3">
    <property type="entry name" value="N-ACYLNEURAMINATE CYTIDYLYLTRANSFERASE"/>
    <property type="match status" value="1"/>
</dbReference>
<comment type="subunit">
    <text evidence="3">Homotetramer.</text>
</comment>
<reference evidence="7" key="1">
    <citation type="submission" date="2018-05" db="EMBL/GenBank/DDBJ databases">
        <authorList>
            <person name="Lanie J.A."/>
            <person name="Ng W.-L."/>
            <person name="Kazmierczak K.M."/>
            <person name="Andrzejewski T.M."/>
            <person name="Davidsen T.M."/>
            <person name="Wayne K.J."/>
            <person name="Tettelin H."/>
            <person name="Glass J.I."/>
            <person name="Rusch D."/>
            <person name="Podicherti R."/>
            <person name="Tsui H.-C.T."/>
            <person name="Winkler M.E."/>
        </authorList>
    </citation>
    <scope>NUCLEOTIDE SEQUENCE</scope>
</reference>
<dbReference type="Pfam" id="PF08282">
    <property type="entry name" value="Hydrolase_3"/>
    <property type="match status" value="1"/>
</dbReference>
<sequence>VKVLNSFPEDVMAQAKHIKLLALDVDGVLTDGSIYVDSNGNESKKFYAHDGYGIVSIREKFGIETVVISGRSSRALLHRLEELNISRFWVGQSNKLAVINLILQEESIASHQILFVGDDIPDLDVIENVGLFVAVSNAHKMVKNKAHYITQKAGGQGAVREVCDLIEYSNQRVINE</sequence>
<protein>
    <recommendedName>
        <fullName evidence="8">3-deoxy-D-manno-octulosonate 8-phosphate phosphatase</fullName>
    </recommendedName>
</protein>
<evidence type="ECO:0000256" key="3">
    <source>
        <dbReference type="ARBA" id="ARBA00011881"/>
    </source>
</evidence>
<evidence type="ECO:0000256" key="4">
    <source>
        <dbReference type="ARBA" id="ARBA00022723"/>
    </source>
</evidence>
<evidence type="ECO:0000256" key="6">
    <source>
        <dbReference type="ARBA" id="ARBA00022842"/>
    </source>
</evidence>
<feature type="non-terminal residue" evidence="7">
    <location>
        <position position="1"/>
    </location>
</feature>
<dbReference type="NCBIfam" id="TIGR01670">
    <property type="entry name" value="KdsC-phosphatas"/>
    <property type="match status" value="1"/>
</dbReference>
<dbReference type="PIRSF" id="PIRSF006118">
    <property type="entry name" value="KDO8-P_Ptase"/>
    <property type="match status" value="1"/>
</dbReference>
<dbReference type="SFLD" id="SFLDS00003">
    <property type="entry name" value="Haloacid_Dehalogenase"/>
    <property type="match status" value="1"/>
</dbReference>
<dbReference type="FunFam" id="3.40.50.1000:FF:000029">
    <property type="entry name" value="3-deoxy-D-manno-octulosonate 8-phosphate phosphatase KdsC"/>
    <property type="match status" value="1"/>
</dbReference>
<name>A0A381T4X5_9ZZZZ</name>
<dbReference type="EMBL" id="UINC01004034">
    <property type="protein sequence ID" value="SVA11252.1"/>
    <property type="molecule type" value="Genomic_DNA"/>
</dbReference>
<dbReference type="InterPro" id="IPR023214">
    <property type="entry name" value="HAD_sf"/>
</dbReference>
<evidence type="ECO:0000256" key="2">
    <source>
        <dbReference type="ARBA" id="ARBA00005893"/>
    </source>
</evidence>
<proteinExistence type="inferred from homology"/>
<evidence type="ECO:0000313" key="7">
    <source>
        <dbReference type="EMBL" id="SVA11252.1"/>
    </source>
</evidence>
<dbReference type="AlphaFoldDB" id="A0A381T4X5"/>
<dbReference type="PANTHER" id="PTHR21485">
    <property type="entry name" value="HAD SUPERFAMILY MEMBERS CMAS AND KDSC"/>
    <property type="match status" value="1"/>
</dbReference>
<dbReference type="SFLD" id="SFLDG01136">
    <property type="entry name" value="C1.6:_Phosphoserine_Phosphatas"/>
    <property type="match status" value="1"/>
</dbReference>
<dbReference type="SUPFAM" id="SSF56784">
    <property type="entry name" value="HAD-like"/>
    <property type="match status" value="1"/>
</dbReference>
<dbReference type="GO" id="GO:0046872">
    <property type="term" value="F:metal ion binding"/>
    <property type="evidence" value="ECO:0007669"/>
    <property type="project" value="UniProtKB-KW"/>
</dbReference>
<dbReference type="Gene3D" id="3.40.50.1000">
    <property type="entry name" value="HAD superfamily/HAD-like"/>
    <property type="match status" value="1"/>
</dbReference>
<keyword evidence="4" id="KW-0479">Metal-binding</keyword>
<evidence type="ECO:0000256" key="1">
    <source>
        <dbReference type="ARBA" id="ARBA00001946"/>
    </source>
</evidence>
<keyword evidence="6" id="KW-0460">Magnesium</keyword>
<evidence type="ECO:0000256" key="5">
    <source>
        <dbReference type="ARBA" id="ARBA00022801"/>
    </source>
</evidence>
<gene>
    <name evidence="7" type="ORF">METZ01_LOCUS64106</name>
</gene>
<comment type="similarity">
    <text evidence="2">Belongs to the KdsC family.</text>
</comment>
<dbReference type="SFLD" id="SFLDG01138">
    <property type="entry name" value="C1.6.2:_Deoxy-d-mannose-octulo"/>
    <property type="match status" value="1"/>
</dbReference>